<dbReference type="SUPFAM" id="SSF56784">
    <property type="entry name" value="HAD-like"/>
    <property type="match status" value="1"/>
</dbReference>
<dbReference type="AlphaFoldDB" id="A0A1V0BFJ3"/>
<dbReference type="CDD" id="cd13963">
    <property type="entry name" value="PT_UbiA_2"/>
    <property type="match status" value="1"/>
</dbReference>
<keyword evidence="5 6" id="KW-0472">Membrane</keyword>
<evidence type="ECO:0000256" key="1">
    <source>
        <dbReference type="ARBA" id="ARBA00004141"/>
    </source>
</evidence>
<reference evidence="7 8" key="1">
    <citation type="submission" date="2017-03" db="EMBL/GenBank/DDBJ databases">
        <title>Rapid Whole Genome Sequencing of Comamonas kerstersii Causing Continuous ambulatory Peritoneal Dialysis-Associated Peritonitis.</title>
        <authorList>
            <person name="Zheng B."/>
        </authorList>
    </citation>
    <scope>NUCLEOTIDE SEQUENCE [LARGE SCALE GENOMIC DNA]</scope>
    <source>
        <strain evidence="7 8">8943</strain>
    </source>
</reference>
<feature type="transmembrane region" description="Helical" evidence="6">
    <location>
        <begin position="292"/>
        <end position="312"/>
    </location>
</feature>
<evidence type="ECO:0008006" key="9">
    <source>
        <dbReference type="Google" id="ProtNLM"/>
    </source>
</evidence>
<dbReference type="InterPro" id="IPR036412">
    <property type="entry name" value="HAD-like_sf"/>
</dbReference>
<dbReference type="GO" id="GO:0016765">
    <property type="term" value="F:transferase activity, transferring alkyl or aryl (other than methyl) groups"/>
    <property type="evidence" value="ECO:0007669"/>
    <property type="project" value="InterPro"/>
</dbReference>
<dbReference type="InterPro" id="IPR023214">
    <property type="entry name" value="HAD_sf"/>
</dbReference>
<feature type="transmembrane region" description="Helical" evidence="6">
    <location>
        <begin position="250"/>
        <end position="271"/>
    </location>
</feature>
<evidence type="ECO:0000256" key="4">
    <source>
        <dbReference type="ARBA" id="ARBA00022989"/>
    </source>
</evidence>
<dbReference type="KEGG" id="cke:B5M06_11100"/>
<evidence type="ECO:0000313" key="7">
    <source>
        <dbReference type="EMBL" id="AQZ98716.1"/>
    </source>
</evidence>
<feature type="transmembrane region" description="Helical" evidence="6">
    <location>
        <begin position="448"/>
        <end position="465"/>
    </location>
</feature>
<dbReference type="PANTHER" id="PTHR11048:SF5">
    <property type="entry name" value="DECAPRENYL-PHOSPHATE PHOSPHORIBOSYLTRANSFERASE"/>
    <property type="match status" value="1"/>
</dbReference>
<evidence type="ECO:0000256" key="6">
    <source>
        <dbReference type="SAM" id="Phobius"/>
    </source>
</evidence>
<evidence type="ECO:0000313" key="8">
    <source>
        <dbReference type="Proteomes" id="UP000242792"/>
    </source>
</evidence>
<keyword evidence="2" id="KW-1003">Cell membrane</keyword>
<dbReference type="InterPro" id="IPR000537">
    <property type="entry name" value="UbiA_prenyltransferase"/>
</dbReference>
<dbReference type="RefSeq" id="WP_077393539.1">
    <property type="nucleotide sequence ID" value="NZ_CAUCIF010000001.1"/>
</dbReference>
<keyword evidence="3 6" id="KW-0812">Transmembrane</keyword>
<protein>
    <recommendedName>
        <fullName evidence="9">UbiA family prenyltransferase</fullName>
    </recommendedName>
</protein>
<dbReference type="Gene3D" id="3.40.50.1000">
    <property type="entry name" value="HAD superfamily/HAD-like"/>
    <property type="match status" value="1"/>
</dbReference>
<dbReference type="GO" id="GO:0005886">
    <property type="term" value="C:plasma membrane"/>
    <property type="evidence" value="ECO:0007669"/>
    <property type="project" value="TreeGrafter"/>
</dbReference>
<organism evidence="7 8">
    <name type="scientific">Comamonas kerstersii</name>
    <dbReference type="NCBI Taxonomy" id="225992"/>
    <lineage>
        <taxon>Bacteria</taxon>
        <taxon>Pseudomonadati</taxon>
        <taxon>Pseudomonadota</taxon>
        <taxon>Betaproteobacteria</taxon>
        <taxon>Burkholderiales</taxon>
        <taxon>Comamonadaceae</taxon>
        <taxon>Comamonas</taxon>
    </lineage>
</organism>
<feature type="transmembrane region" description="Helical" evidence="6">
    <location>
        <begin position="342"/>
        <end position="361"/>
    </location>
</feature>
<dbReference type="InterPro" id="IPR044878">
    <property type="entry name" value="UbiA_sf"/>
</dbReference>
<dbReference type="Proteomes" id="UP000242792">
    <property type="component" value="Chromosome"/>
</dbReference>
<dbReference type="InterPro" id="IPR039653">
    <property type="entry name" value="Prenyltransferase"/>
</dbReference>
<dbReference type="GO" id="GO:0009247">
    <property type="term" value="P:glycolipid biosynthetic process"/>
    <property type="evidence" value="ECO:0007669"/>
    <property type="project" value="TreeGrafter"/>
</dbReference>
<feature type="transmembrane region" description="Helical" evidence="6">
    <location>
        <begin position="486"/>
        <end position="504"/>
    </location>
</feature>
<dbReference type="Gene3D" id="1.10.357.140">
    <property type="entry name" value="UbiA prenyltransferase"/>
    <property type="match status" value="1"/>
</dbReference>
<name>A0A1V0BFJ3_9BURK</name>
<gene>
    <name evidence="7" type="ORF">B5M06_11100</name>
</gene>
<dbReference type="PANTHER" id="PTHR11048">
    <property type="entry name" value="PRENYLTRANSFERASES"/>
    <property type="match status" value="1"/>
</dbReference>
<proteinExistence type="predicted"/>
<evidence type="ECO:0000256" key="3">
    <source>
        <dbReference type="ARBA" id="ARBA00022692"/>
    </source>
</evidence>
<dbReference type="GeneID" id="83039867"/>
<dbReference type="OrthoDB" id="9803632at2"/>
<dbReference type="Pfam" id="PF01040">
    <property type="entry name" value="UbiA"/>
    <property type="match status" value="1"/>
</dbReference>
<keyword evidence="4 6" id="KW-1133">Transmembrane helix</keyword>
<dbReference type="EMBL" id="CP020121">
    <property type="protein sequence ID" value="AQZ98716.1"/>
    <property type="molecule type" value="Genomic_DNA"/>
</dbReference>
<dbReference type="NCBIfam" id="NF006088">
    <property type="entry name" value="PRK08238.1"/>
    <property type="match status" value="1"/>
</dbReference>
<evidence type="ECO:0000256" key="2">
    <source>
        <dbReference type="ARBA" id="ARBA00022475"/>
    </source>
</evidence>
<accession>A0A1V0BFJ3</accession>
<feature type="transmembrane region" description="Helical" evidence="6">
    <location>
        <begin position="318"/>
        <end position="335"/>
    </location>
</feature>
<feature type="transmembrane region" description="Helical" evidence="6">
    <location>
        <begin position="415"/>
        <end position="436"/>
    </location>
</feature>
<dbReference type="Pfam" id="PF12710">
    <property type="entry name" value="HAD"/>
    <property type="match status" value="1"/>
</dbReference>
<comment type="subcellular location">
    <subcellularLocation>
        <location evidence="1">Membrane</location>
        <topology evidence="1">Multi-pass membrane protein</topology>
    </subcellularLocation>
</comment>
<feature type="transmembrane region" description="Helical" evidence="6">
    <location>
        <begin position="367"/>
        <end position="385"/>
    </location>
</feature>
<evidence type="ECO:0000256" key="5">
    <source>
        <dbReference type="ARBA" id="ARBA00023136"/>
    </source>
</evidence>
<sequence length="506" mass="55374">MPTTIRSHIFKKRPISPSNTVQDTFNALEPLYVDLDGTLTPVDTLHEALTEVLRSQPLALPQALRSLLKGKSAFKATTAQLASLDASTLPYNQHLLELLRAEKQKGRKLILASAADIRIVRAVAEYLQIFDDIIATNQHDATNLSGANKQAAIAAHAAALGFTEYAYAGNSHDDLAVWEKASLAIAVDTPASVLKKLRQQHSNIIEMVAARQPLKVFLKSIRINNWSKNALIFLPLLAAHCLEVPAWTQALLAFLAFGLCASGTYLINDLLDIPNDRSHPIKSKRPLASGRMPVLQGCALSALLLAAAAVTALSLSPAFFLTLLIYTALTLSYSVKLKKIAILDILVLAFLYTIRIIAGGVASNIQISKWLLAISIFVFISLALAKRCAEITRIKNAGLAKIQGRGYFIDDLETVRSMGIASGFMSALVLALYIESPTSFINYNFPELLWITPPIFLAWIMRIWIKTGRNELTGEDPLQFSLKDKPSWICLSLIFIFASIAMVGEA</sequence>